<dbReference type="Proteomes" id="UP000789901">
    <property type="component" value="Unassembled WGS sequence"/>
</dbReference>
<reference evidence="2 3" key="1">
    <citation type="submission" date="2021-06" db="EMBL/GenBank/DDBJ databases">
        <authorList>
            <person name="Kallberg Y."/>
            <person name="Tangrot J."/>
            <person name="Rosling A."/>
        </authorList>
    </citation>
    <scope>NUCLEOTIDE SEQUENCE [LARGE SCALE GENOMIC DNA]</scope>
    <source>
        <strain evidence="2 3">120-4 pot B 10/14</strain>
    </source>
</reference>
<organism evidence="2 3">
    <name type="scientific">Gigaspora margarita</name>
    <dbReference type="NCBI Taxonomy" id="4874"/>
    <lineage>
        <taxon>Eukaryota</taxon>
        <taxon>Fungi</taxon>
        <taxon>Fungi incertae sedis</taxon>
        <taxon>Mucoromycota</taxon>
        <taxon>Glomeromycotina</taxon>
        <taxon>Glomeromycetes</taxon>
        <taxon>Diversisporales</taxon>
        <taxon>Gigasporaceae</taxon>
        <taxon>Gigaspora</taxon>
    </lineage>
</organism>
<feature type="compositionally biased region" description="Polar residues" evidence="1">
    <location>
        <begin position="29"/>
        <end position="42"/>
    </location>
</feature>
<feature type="compositionally biased region" description="Low complexity" evidence="1">
    <location>
        <begin position="1"/>
        <end position="28"/>
    </location>
</feature>
<name>A0ABN7XMD6_GIGMA</name>
<accession>A0ABN7XMD6</accession>
<sequence length="42" mass="4781">MEIDVNNNQSNLQESLSSSQSILHSNTSPISEKLQQQQEHEQ</sequence>
<keyword evidence="3" id="KW-1185">Reference proteome</keyword>
<proteinExistence type="predicted"/>
<evidence type="ECO:0000313" key="2">
    <source>
        <dbReference type="EMBL" id="CAG8856205.1"/>
    </source>
</evidence>
<gene>
    <name evidence="2" type="ORF">GMARGA_LOCUS45026</name>
</gene>
<evidence type="ECO:0000256" key="1">
    <source>
        <dbReference type="SAM" id="MobiDB-lite"/>
    </source>
</evidence>
<feature type="region of interest" description="Disordered" evidence="1">
    <location>
        <begin position="1"/>
        <end position="42"/>
    </location>
</feature>
<feature type="non-terminal residue" evidence="2">
    <location>
        <position position="1"/>
    </location>
</feature>
<protein>
    <submittedName>
        <fullName evidence="2">11600_t:CDS:1</fullName>
    </submittedName>
</protein>
<dbReference type="EMBL" id="CAJVQB010157289">
    <property type="protein sequence ID" value="CAG8856205.1"/>
    <property type="molecule type" value="Genomic_DNA"/>
</dbReference>
<evidence type="ECO:0000313" key="3">
    <source>
        <dbReference type="Proteomes" id="UP000789901"/>
    </source>
</evidence>
<comment type="caution">
    <text evidence="2">The sequence shown here is derived from an EMBL/GenBank/DDBJ whole genome shotgun (WGS) entry which is preliminary data.</text>
</comment>